<keyword evidence="2" id="KW-1133">Transmembrane helix</keyword>
<gene>
    <name evidence="3" type="primary">WBGene00090871</name>
</gene>
<keyword evidence="2" id="KW-0472">Membrane</keyword>
<accession>A0A2A6BWW1</accession>
<keyword evidence="4" id="KW-1185">Reference proteome</keyword>
<dbReference type="Proteomes" id="UP000005239">
    <property type="component" value="Unassembled WGS sequence"/>
</dbReference>
<dbReference type="OrthoDB" id="5802886at2759"/>
<protein>
    <submittedName>
        <fullName evidence="3">Uncharacterized protein</fullName>
    </submittedName>
</protein>
<proteinExistence type="predicted"/>
<sequence>MSVSAFYCAFKGAAHLARPDWLGNKIPPQCRRDEAAQAQALPQRATSGSGDELVFDNTFRRCVFKDIPEFVRDYAPDDVAFQSDQDRACIQKSNDTTAAADSLEDAEDALITSPLLRPPLRAATCSSDDHCVPYGACEGNACLVGILKESNQVIRTCGNQKVGCFRSPPYGYHDIDVDDKWADLCVCEDEFCNTFSFLRQNTQKEKPHTFPQPVPASSDHDHRSDRDNGNGYFKTRPGDFHDDEDDHLVFHRMDRPDDGPVHNPDAPLATSFVTILLVVVPLTVGALTVVIVAFNYYCHLC</sequence>
<keyword evidence="2" id="KW-0812">Transmembrane</keyword>
<evidence type="ECO:0000256" key="2">
    <source>
        <dbReference type="SAM" id="Phobius"/>
    </source>
</evidence>
<dbReference type="EnsemblMetazoa" id="PPA01317.1">
    <property type="protein sequence ID" value="PPA01317.1"/>
    <property type="gene ID" value="WBGene00090871"/>
</dbReference>
<dbReference type="AlphaFoldDB" id="A0A2A6BWW1"/>
<feature type="transmembrane region" description="Helical" evidence="2">
    <location>
        <begin position="272"/>
        <end position="297"/>
    </location>
</feature>
<reference evidence="3" key="2">
    <citation type="submission" date="2022-06" db="UniProtKB">
        <authorList>
            <consortium name="EnsemblMetazoa"/>
        </authorList>
    </citation>
    <scope>IDENTIFICATION</scope>
    <source>
        <strain evidence="3">PS312</strain>
    </source>
</reference>
<evidence type="ECO:0000313" key="3">
    <source>
        <dbReference type="EnsemblMetazoa" id="PPA01317.1"/>
    </source>
</evidence>
<accession>A0A8R1U2D1</accession>
<reference evidence="4" key="1">
    <citation type="journal article" date="2008" name="Nat. Genet.">
        <title>The Pristionchus pacificus genome provides a unique perspective on nematode lifestyle and parasitism.</title>
        <authorList>
            <person name="Dieterich C."/>
            <person name="Clifton S.W."/>
            <person name="Schuster L.N."/>
            <person name="Chinwalla A."/>
            <person name="Delehaunty K."/>
            <person name="Dinkelacker I."/>
            <person name="Fulton L."/>
            <person name="Fulton R."/>
            <person name="Godfrey J."/>
            <person name="Minx P."/>
            <person name="Mitreva M."/>
            <person name="Roeseler W."/>
            <person name="Tian H."/>
            <person name="Witte H."/>
            <person name="Yang S.P."/>
            <person name="Wilson R.K."/>
            <person name="Sommer R.J."/>
        </authorList>
    </citation>
    <scope>NUCLEOTIDE SEQUENCE [LARGE SCALE GENOMIC DNA]</scope>
    <source>
        <strain evidence="4">PS312</strain>
    </source>
</reference>
<organism evidence="3 4">
    <name type="scientific">Pristionchus pacificus</name>
    <name type="common">Parasitic nematode worm</name>
    <dbReference type="NCBI Taxonomy" id="54126"/>
    <lineage>
        <taxon>Eukaryota</taxon>
        <taxon>Metazoa</taxon>
        <taxon>Ecdysozoa</taxon>
        <taxon>Nematoda</taxon>
        <taxon>Chromadorea</taxon>
        <taxon>Rhabditida</taxon>
        <taxon>Rhabditina</taxon>
        <taxon>Diplogasteromorpha</taxon>
        <taxon>Diplogasteroidea</taxon>
        <taxon>Neodiplogasteridae</taxon>
        <taxon>Pristionchus</taxon>
    </lineage>
</organism>
<evidence type="ECO:0000256" key="1">
    <source>
        <dbReference type="SAM" id="MobiDB-lite"/>
    </source>
</evidence>
<name>A0A2A6BWW1_PRIPA</name>
<feature type="compositionally biased region" description="Basic and acidic residues" evidence="1">
    <location>
        <begin position="218"/>
        <end position="228"/>
    </location>
</feature>
<evidence type="ECO:0000313" key="4">
    <source>
        <dbReference type="Proteomes" id="UP000005239"/>
    </source>
</evidence>
<feature type="region of interest" description="Disordered" evidence="1">
    <location>
        <begin position="203"/>
        <end position="240"/>
    </location>
</feature>